<feature type="compositionally biased region" description="Basic and acidic residues" evidence="1">
    <location>
        <begin position="1204"/>
        <end position="1216"/>
    </location>
</feature>
<feature type="compositionally biased region" description="Basic and acidic residues" evidence="1">
    <location>
        <begin position="906"/>
        <end position="930"/>
    </location>
</feature>
<evidence type="ECO:0000313" key="3">
    <source>
        <dbReference type="Proteomes" id="UP001303115"/>
    </source>
</evidence>
<organism evidence="2 3">
    <name type="scientific">Parachaetomium inaequale</name>
    <dbReference type="NCBI Taxonomy" id="2588326"/>
    <lineage>
        <taxon>Eukaryota</taxon>
        <taxon>Fungi</taxon>
        <taxon>Dikarya</taxon>
        <taxon>Ascomycota</taxon>
        <taxon>Pezizomycotina</taxon>
        <taxon>Sordariomycetes</taxon>
        <taxon>Sordariomycetidae</taxon>
        <taxon>Sordariales</taxon>
        <taxon>Chaetomiaceae</taxon>
        <taxon>Parachaetomium</taxon>
    </lineage>
</organism>
<feature type="compositionally biased region" description="Basic residues" evidence="1">
    <location>
        <begin position="354"/>
        <end position="365"/>
    </location>
</feature>
<feature type="region of interest" description="Disordered" evidence="1">
    <location>
        <begin position="432"/>
        <end position="473"/>
    </location>
</feature>
<feature type="compositionally biased region" description="Polar residues" evidence="1">
    <location>
        <begin position="743"/>
        <end position="759"/>
    </location>
</feature>
<gene>
    <name evidence="2" type="ORF">C8A01DRAFT_19427</name>
</gene>
<dbReference type="Proteomes" id="UP001303115">
    <property type="component" value="Unassembled WGS sequence"/>
</dbReference>
<feature type="compositionally biased region" description="Polar residues" evidence="1">
    <location>
        <begin position="943"/>
        <end position="955"/>
    </location>
</feature>
<name>A0AAN6PA70_9PEZI</name>
<dbReference type="EMBL" id="MU854517">
    <property type="protein sequence ID" value="KAK4033650.1"/>
    <property type="molecule type" value="Genomic_DNA"/>
</dbReference>
<feature type="region of interest" description="Disordered" evidence="1">
    <location>
        <begin position="735"/>
        <end position="778"/>
    </location>
</feature>
<feature type="compositionally biased region" description="Polar residues" evidence="1">
    <location>
        <begin position="585"/>
        <end position="607"/>
    </location>
</feature>
<feature type="compositionally biased region" description="Low complexity" evidence="1">
    <location>
        <begin position="1172"/>
        <end position="1181"/>
    </location>
</feature>
<reference evidence="3" key="1">
    <citation type="journal article" date="2023" name="Mol. Phylogenet. Evol.">
        <title>Genome-scale phylogeny and comparative genomics of the fungal order Sordariales.</title>
        <authorList>
            <person name="Hensen N."/>
            <person name="Bonometti L."/>
            <person name="Westerberg I."/>
            <person name="Brannstrom I.O."/>
            <person name="Guillou S."/>
            <person name="Cros-Aarteil S."/>
            <person name="Calhoun S."/>
            <person name="Haridas S."/>
            <person name="Kuo A."/>
            <person name="Mondo S."/>
            <person name="Pangilinan J."/>
            <person name="Riley R."/>
            <person name="LaButti K."/>
            <person name="Andreopoulos B."/>
            <person name="Lipzen A."/>
            <person name="Chen C."/>
            <person name="Yan M."/>
            <person name="Daum C."/>
            <person name="Ng V."/>
            <person name="Clum A."/>
            <person name="Steindorff A."/>
            <person name="Ohm R.A."/>
            <person name="Martin F."/>
            <person name="Silar P."/>
            <person name="Natvig D.O."/>
            <person name="Lalanne C."/>
            <person name="Gautier V."/>
            <person name="Ament-Velasquez S.L."/>
            <person name="Kruys A."/>
            <person name="Hutchinson M.I."/>
            <person name="Powell A.J."/>
            <person name="Barry K."/>
            <person name="Miller A.N."/>
            <person name="Grigoriev I.V."/>
            <person name="Debuchy R."/>
            <person name="Gladieux P."/>
            <person name="Hiltunen Thoren M."/>
            <person name="Johannesson H."/>
        </authorList>
    </citation>
    <scope>NUCLEOTIDE SEQUENCE [LARGE SCALE GENOMIC DNA]</scope>
    <source>
        <strain evidence="3">CBS 284.82</strain>
    </source>
</reference>
<comment type="caution">
    <text evidence="2">The sequence shown here is derived from an EMBL/GenBank/DDBJ whole genome shotgun (WGS) entry which is preliminary data.</text>
</comment>
<feature type="compositionally biased region" description="Polar residues" evidence="1">
    <location>
        <begin position="661"/>
        <end position="672"/>
    </location>
</feature>
<feature type="compositionally biased region" description="Low complexity" evidence="1">
    <location>
        <begin position="332"/>
        <end position="350"/>
    </location>
</feature>
<keyword evidence="3" id="KW-1185">Reference proteome</keyword>
<evidence type="ECO:0000256" key="1">
    <source>
        <dbReference type="SAM" id="MobiDB-lite"/>
    </source>
</evidence>
<feature type="compositionally biased region" description="Low complexity" evidence="1">
    <location>
        <begin position="1238"/>
        <end position="1258"/>
    </location>
</feature>
<proteinExistence type="predicted"/>
<feature type="compositionally biased region" description="Low complexity" evidence="1">
    <location>
        <begin position="856"/>
        <end position="875"/>
    </location>
</feature>
<feature type="region of interest" description="Disordered" evidence="1">
    <location>
        <begin position="856"/>
        <end position="983"/>
    </location>
</feature>
<feature type="compositionally biased region" description="Polar residues" evidence="1">
    <location>
        <begin position="280"/>
        <end position="291"/>
    </location>
</feature>
<feature type="region of interest" description="Disordered" evidence="1">
    <location>
        <begin position="561"/>
        <end position="722"/>
    </location>
</feature>
<sequence length="1292" mass="137322">MIDSNTGPPASRDGAMLSHEYVADTTQHSTPGMSANLDCNSPITADSFLPPQISCPRAWQRVAIPTAPWQSSGDRAKDRENERDTRVICRLSATRGGIQGRSRNVMGGRILSRHEGAATTTNNTNTKPPTFDEERLKWVPRKRHNSRWPIEPKKEGTRMVADLQPLIDFEVPASPEPVEASLKMDEKQMRRRSTRRLSRRTSLIPGEDSPRKLPMITLSPAKNSAPAPSPVKRPPVSLSPTKVADSPHRAFRVNATPTKVVLESPKISPPEKSPAKPCSSPITPVEDSTLTPAARDPTTPAHSPASPVPLVFDQPVPDAQAEPQHEARRRLSLQSARRSERGSSGALRLLALKKSGRNSPSRRHSFTSLEDLPADAPGGSKSRRNTMDVFCVGPDELRGVAGGDKGADAALDPHKAEEVVEIDMKTSLDIFGQPTMADEPGPRRPSNGKQGDSEAKPTFEPESPFTPSADVATANDGLATSDVILSSPSGVFATTHMGGQTDMEHDFILEPTPHTSEELISFVEAAESEVMFMPQDPEGLSTIYEESSYVDNPASEEIGVKQPAQAPTPEASPPSCMDQEESSEGESVNVLSTTGETSTAQLDQSPASPELDTNMAVEGIEVSAEKQPADESVPKPHVSASHVSSAADGMASPDSPYHGQKATTTETSQDTPSVEGIQNERLLTGSKYDSSLPDSDITEVLSSPSRAERVTPPVPGTPTTVPAAGLMERIVTPDTSAAAVAAQQESSGFTPINGRQISPPTAPPGLRDEEEPEADQELDELDADEVIEEEIPADEGDEATVAIDEDMTVEAPRPQYDTLQLHARHDDSETEMLRNFVTRVTADKNAKAAAAAAALAKKIARRSGSIGSITSSTGSPMAKPGPETPASRMPLGVRSPNSPAKKRKADHLEDDLAKDNSSSHDPADQPDGPRLKRRRKRADPVLDNNNTTPLETATPSPEPDSHPTDSSAPGPRRSTRARSTRVALRPTAPSANAIAFSMIPVRLPGMGAMDEAAMDAHIAAMARQRSAEKDLAAVTRGNTRKNKGGAVPPQMVLAKQAEDPGWRMRELKGVFEARERRENGEGHGEGGGEKGGKKKGGKGVRWAEELVRFQESGEVSVFRGMARELLADVMLDHDDGVDEIAEAEPPVPAEPVVEKTARVAARKVGGATAAAVAAPAAPVSTRRTRSSRLPPPTPIKKLGNPEKATTEKIAAEKAAAEKPAAAAAPSLRTRARSLPKRTSTAAAPSPAAAPSTSTSTSSKTGMATRRTRVTKLGMSGNGTPAPKRRGRAAGAV</sequence>
<feature type="region of interest" description="Disordered" evidence="1">
    <location>
        <begin position="1073"/>
        <end position="1097"/>
    </location>
</feature>
<protein>
    <submittedName>
        <fullName evidence="2">Uncharacterized protein</fullName>
    </submittedName>
</protein>
<evidence type="ECO:0000313" key="2">
    <source>
        <dbReference type="EMBL" id="KAK4033650.1"/>
    </source>
</evidence>
<feature type="compositionally biased region" description="Basic and acidic residues" evidence="1">
    <location>
        <begin position="623"/>
        <end position="634"/>
    </location>
</feature>
<feature type="compositionally biased region" description="Low complexity" evidence="1">
    <location>
        <begin position="635"/>
        <end position="647"/>
    </location>
</feature>
<feature type="compositionally biased region" description="Basic residues" evidence="1">
    <location>
        <begin position="189"/>
        <end position="199"/>
    </location>
</feature>
<feature type="region of interest" description="Disordered" evidence="1">
    <location>
        <begin position="1172"/>
        <end position="1292"/>
    </location>
</feature>
<feature type="compositionally biased region" description="Acidic residues" evidence="1">
    <location>
        <begin position="768"/>
        <end position="778"/>
    </location>
</feature>
<feature type="region of interest" description="Disordered" evidence="1">
    <location>
        <begin position="177"/>
        <end position="386"/>
    </location>
</feature>
<feature type="compositionally biased region" description="Basic and acidic residues" evidence="1">
    <location>
        <begin position="1073"/>
        <end position="1091"/>
    </location>
</feature>
<accession>A0AAN6PA70</accession>
<feature type="compositionally biased region" description="Basic residues" evidence="1">
    <location>
        <begin position="1282"/>
        <end position="1292"/>
    </location>
</feature>